<evidence type="ECO:0000313" key="3">
    <source>
        <dbReference type="Proteomes" id="UP000031668"/>
    </source>
</evidence>
<dbReference type="EMBL" id="JWZT01002965">
    <property type="protein sequence ID" value="KII68095.1"/>
    <property type="molecule type" value="Genomic_DNA"/>
</dbReference>
<reference evidence="2 3" key="1">
    <citation type="journal article" date="2014" name="Genome Biol. Evol.">
        <title>The genome of the myxosporean Thelohanellus kitauei shows adaptations to nutrient acquisition within its fish host.</title>
        <authorList>
            <person name="Yang Y."/>
            <person name="Xiong J."/>
            <person name="Zhou Z."/>
            <person name="Huo F."/>
            <person name="Miao W."/>
            <person name="Ran C."/>
            <person name="Liu Y."/>
            <person name="Zhang J."/>
            <person name="Feng J."/>
            <person name="Wang M."/>
            <person name="Wang M."/>
            <person name="Wang L."/>
            <person name="Yao B."/>
        </authorList>
    </citation>
    <scope>NUCLEOTIDE SEQUENCE [LARGE SCALE GENOMIC DNA]</scope>
    <source>
        <strain evidence="2">Wuqing</strain>
    </source>
</reference>
<protein>
    <submittedName>
        <fullName evidence="2">Uncharacterized protein</fullName>
    </submittedName>
</protein>
<sequence length="114" mass="12482">MKAFVLMFHFLLPHASGDFAFTRQTAKTYPAGTGDRFNKVDPAFWAIPRIEEDRKESLFGAMIVPSSDRNAVIISAPARKPKTGTYGGDVFKCVIADFPDGCKSMTSNAAFRGT</sequence>
<feature type="signal peptide" evidence="1">
    <location>
        <begin position="1"/>
        <end position="17"/>
    </location>
</feature>
<dbReference type="AlphaFoldDB" id="A0A0C2MVC1"/>
<gene>
    <name evidence="2" type="ORF">RF11_06302</name>
</gene>
<name>A0A0C2MVC1_THEKT</name>
<dbReference type="Proteomes" id="UP000031668">
    <property type="component" value="Unassembled WGS sequence"/>
</dbReference>
<accession>A0A0C2MVC1</accession>
<proteinExistence type="predicted"/>
<evidence type="ECO:0000256" key="1">
    <source>
        <dbReference type="SAM" id="SignalP"/>
    </source>
</evidence>
<keyword evidence="3" id="KW-1185">Reference proteome</keyword>
<organism evidence="2 3">
    <name type="scientific">Thelohanellus kitauei</name>
    <name type="common">Myxosporean</name>
    <dbReference type="NCBI Taxonomy" id="669202"/>
    <lineage>
        <taxon>Eukaryota</taxon>
        <taxon>Metazoa</taxon>
        <taxon>Cnidaria</taxon>
        <taxon>Myxozoa</taxon>
        <taxon>Myxosporea</taxon>
        <taxon>Bivalvulida</taxon>
        <taxon>Platysporina</taxon>
        <taxon>Myxobolidae</taxon>
        <taxon>Thelohanellus</taxon>
    </lineage>
</organism>
<feature type="chain" id="PRO_5002152429" evidence="1">
    <location>
        <begin position="18"/>
        <end position="114"/>
    </location>
</feature>
<comment type="caution">
    <text evidence="2">The sequence shown here is derived from an EMBL/GenBank/DDBJ whole genome shotgun (WGS) entry which is preliminary data.</text>
</comment>
<evidence type="ECO:0000313" key="2">
    <source>
        <dbReference type="EMBL" id="KII68095.1"/>
    </source>
</evidence>
<keyword evidence="1" id="KW-0732">Signal</keyword>